<dbReference type="STRING" id="688269.Theth_1043"/>
<accession>F7YYT5</accession>
<evidence type="ECO:0000313" key="1">
    <source>
        <dbReference type="EMBL" id="AEH51123.1"/>
    </source>
</evidence>
<evidence type="ECO:0000313" key="2">
    <source>
        <dbReference type="Proteomes" id="UP000006804"/>
    </source>
</evidence>
<sequence length="465" mass="52699" precursor="true">MKKAFLLLILLVTFIGLASDIVKFVPKDYDFFLLFKDNEKNFAKLSSVPFFNFLLKEDGLGVEKIVESLLENIKYSHGVSPKVFYEAFSKEVLYASKGTKIDLSSIFSLDPNYYIEVFKNIGVNSIVVLQTDKPNELIRLFAAVMNLKLSSNEGTWILIDSDVAIFARYIEGYLVFAGSKGALEKAIDVYDRPNDQLLNEFEQIKDLLSLDSWFCGFFKSDSFSFNTANLSLENTAMEYTTVKGEITSDSLRVTVGQYLTNLEVFRRNVSGVSTMLGMPFIGNYAFSATASGPLDIAKNISSWFEGAQEEVKKIYEIVSSILEVSTDRVYVTGNLYGEKILFAAIFQLRKEYDFSNLIKYGARNFGNEIRLPIFDGYIAFFTQGKNLIMTNMSKDEYEKLALRKKLRDEAAYQYLSKRFPSSDVMRIYVDLGDLFQSMLGLKAKGKLLFSGYVTKDAVVYTVEVM</sequence>
<keyword evidence="2" id="KW-1185">Reference proteome</keyword>
<dbReference type="eggNOG" id="ENOG50328DD">
    <property type="taxonomic scope" value="Bacteria"/>
</dbReference>
<organism evidence="1 2">
    <name type="scientific">Pseudothermotoga thermarum DSM 5069</name>
    <dbReference type="NCBI Taxonomy" id="688269"/>
    <lineage>
        <taxon>Bacteria</taxon>
        <taxon>Thermotogati</taxon>
        <taxon>Thermotogota</taxon>
        <taxon>Thermotogae</taxon>
        <taxon>Thermotogales</taxon>
        <taxon>Thermotogaceae</taxon>
        <taxon>Pseudothermotoga</taxon>
    </lineage>
</organism>
<dbReference type="Proteomes" id="UP000006804">
    <property type="component" value="Chromosome"/>
</dbReference>
<evidence type="ECO:0008006" key="3">
    <source>
        <dbReference type="Google" id="ProtNLM"/>
    </source>
</evidence>
<reference evidence="1 2" key="1">
    <citation type="submission" date="2010-11" db="EMBL/GenBank/DDBJ databases">
        <title>The complete genome of Thermotoga thermarum DSM 5069.</title>
        <authorList>
            <consortium name="US DOE Joint Genome Institute (JGI-PGF)"/>
            <person name="Lucas S."/>
            <person name="Copeland A."/>
            <person name="Lapidus A."/>
            <person name="Bruce D."/>
            <person name="Goodwin L."/>
            <person name="Pitluck S."/>
            <person name="Kyrpides N."/>
            <person name="Mavromatis K."/>
            <person name="Ivanova N."/>
            <person name="Zeytun A."/>
            <person name="Brettin T."/>
            <person name="Detter J.C."/>
            <person name="Tapia R."/>
            <person name="Han C."/>
            <person name="Land M."/>
            <person name="Hauser L."/>
            <person name="Markowitz V."/>
            <person name="Cheng J.-F."/>
            <person name="Hugenholtz P."/>
            <person name="Woyke T."/>
            <person name="Wu D."/>
            <person name="Spring S."/>
            <person name="Schroeder M."/>
            <person name="Brambilla E."/>
            <person name="Klenk H.-P."/>
            <person name="Eisen J.A."/>
        </authorList>
    </citation>
    <scope>NUCLEOTIDE SEQUENCE [LARGE SCALE GENOMIC DNA]</scope>
    <source>
        <strain evidence="1 2">DSM 5069</strain>
    </source>
</reference>
<gene>
    <name evidence="1" type="ORF">Theth_1043</name>
</gene>
<dbReference type="RefSeq" id="WP_013932343.1">
    <property type="nucleotide sequence ID" value="NC_015707.1"/>
</dbReference>
<dbReference type="AlphaFoldDB" id="F7YYT5"/>
<proteinExistence type="predicted"/>
<dbReference type="KEGG" id="tta:Theth_1043"/>
<dbReference type="OrthoDB" id="39395at2"/>
<name>F7YYT5_9THEM</name>
<dbReference type="HOGENOM" id="CLU_590428_0_0_0"/>
<dbReference type="PATRIC" id="fig|688269.3.peg.1071"/>
<protein>
    <recommendedName>
        <fullName evidence="3">DUF3352 domain-containing protein</fullName>
    </recommendedName>
</protein>
<dbReference type="EMBL" id="CP002351">
    <property type="protein sequence ID" value="AEH51123.1"/>
    <property type="molecule type" value="Genomic_DNA"/>
</dbReference>